<dbReference type="PROSITE" id="PS51257">
    <property type="entry name" value="PROKAR_LIPOPROTEIN"/>
    <property type="match status" value="1"/>
</dbReference>
<evidence type="ECO:0000313" key="3">
    <source>
        <dbReference type="EMBL" id="AEK61473.1"/>
    </source>
</evidence>
<evidence type="ECO:0000259" key="2">
    <source>
        <dbReference type="Pfam" id="PF05229"/>
    </source>
</evidence>
<sequence>MWSGPDKQVVAIGRFVMKKSTQGFILMVVSACSAAGAFAATATATMTNTVTIANNCSIATIGFTTTYDPIVTNASANQDVTASVTTTCTPGAAPVITLGQGANANTGSTDSVPLRRVSSGGGTPTYLSYSLFSDSGRTTTWGNTVATAPATVNATGTATPVTIYARVPSGQTGIATTYTDTVVATVTF</sequence>
<feature type="domain" description="Spore coat protein U/FanG" evidence="2">
    <location>
        <begin position="42"/>
        <end position="185"/>
    </location>
</feature>
<dbReference type="PANTHER" id="PTHR37089">
    <property type="entry name" value="PROTEIN U-RELATED"/>
    <property type="match status" value="1"/>
</dbReference>
<evidence type="ECO:0000256" key="1">
    <source>
        <dbReference type="SAM" id="SignalP"/>
    </source>
</evidence>
<keyword evidence="4" id="KW-1185">Reference proteome</keyword>
<dbReference type="AlphaFoldDB" id="G0A8K0"/>
<feature type="chain" id="PRO_5003396504" evidence="1">
    <location>
        <begin position="40"/>
        <end position="188"/>
    </location>
</feature>
<dbReference type="SMART" id="SM00972">
    <property type="entry name" value="SCPU"/>
    <property type="match status" value="1"/>
</dbReference>
<dbReference type="Proteomes" id="UP000008392">
    <property type="component" value="Chromosome"/>
</dbReference>
<reference evidence="3 4" key="3">
    <citation type="journal article" date="2008" name="FEMS Microbiol. Ecol.">
        <title>Identification and characterization of genes underlying chitinolysis in Collimonas fungivorans Ter331.</title>
        <authorList>
            <person name="Fritsche K."/>
            <person name="de Boer W."/>
            <person name="Gerards S."/>
            <person name="van den Berg M."/>
            <person name="van Veen J.A."/>
            <person name="Leveau J.H."/>
        </authorList>
    </citation>
    <scope>NUCLEOTIDE SEQUENCE [LARGE SCALE GENOMIC DNA]</scope>
    <source>
        <strain evidence="3 4">Ter331</strain>
    </source>
</reference>
<dbReference type="KEGG" id="cfu:CFU_1641"/>
<dbReference type="InterPro" id="IPR007893">
    <property type="entry name" value="Spore_coat_U/FanG"/>
</dbReference>
<organism evidence="3 4">
    <name type="scientific">Collimonas fungivorans (strain Ter331)</name>
    <dbReference type="NCBI Taxonomy" id="1005048"/>
    <lineage>
        <taxon>Bacteria</taxon>
        <taxon>Pseudomonadati</taxon>
        <taxon>Pseudomonadota</taxon>
        <taxon>Betaproteobacteria</taxon>
        <taxon>Burkholderiales</taxon>
        <taxon>Oxalobacteraceae</taxon>
        <taxon>Collimonas</taxon>
    </lineage>
</organism>
<dbReference type="InterPro" id="IPR053167">
    <property type="entry name" value="Spore_coat_component"/>
</dbReference>
<proteinExistence type="predicted"/>
<reference evidence="3 4" key="2">
    <citation type="journal article" date="2006" name="J. Microbiol. Methods">
        <title>Genomic flank-sequencing of plasposon insertion sites for rapid identification of functional genes.</title>
        <authorList>
            <person name="Leveau J.H."/>
            <person name="Gerards S."/>
            <person name="Fritsche K."/>
            <person name="Zondag G."/>
            <person name="van Veen J.A."/>
        </authorList>
    </citation>
    <scope>NUCLEOTIDE SEQUENCE [LARGE SCALE GENOMIC DNA]</scope>
    <source>
        <strain evidence="3 4">Ter331</strain>
    </source>
</reference>
<dbReference type="HOGENOM" id="CLU_103262_4_1_4"/>
<accession>G0A8K0</accession>
<dbReference type="EMBL" id="CP002745">
    <property type="protein sequence ID" value="AEK61473.1"/>
    <property type="molecule type" value="Genomic_DNA"/>
</dbReference>
<reference evidence="3 4" key="1">
    <citation type="journal article" date="2004" name="Environ. Microbiol.">
        <title>Phylogeny-function analysis of (meta)genomic libraries: screening for expression of ribosomal RNA genes by large-insert library fluorescent in situ hybridization (LIL-FISH).</title>
        <authorList>
            <person name="Leveau J.H."/>
            <person name="Gerards S."/>
            <person name="de Boer W."/>
            <person name="van Veen J.A."/>
        </authorList>
    </citation>
    <scope>NUCLEOTIDE SEQUENCE [LARGE SCALE GENOMIC DNA]</scope>
    <source>
        <strain evidence="3 4">Ter331</strain>
    </source>
</reference>
<reference evidence="3 4" key="4">
    <citation type="journal article" date="2010" name="Environ. Microbiol.">
        <title>The bacterial genus Collimonas: mycophagy, weathering and other adaptive solutions to life in oligotrophic soil environments.</title>
        <authorList>
            <person name="Leveau J.H."/>
            <person name="Uroz S."/>
            <person name="de Boer W."/>
        </authorList>
    </citation>
    <scope>NUCLEOTIDE SEQUENCE [LARGE SCALE GENOMIC DNA]</scope>
    <source>
        <strain evidence="3 4">Ter331</strain>
    </source>
</reference>
<reference evidence="3 4" key="5">
    <citation type="journal article" date="2011" name="ISME J.">
        <title>Dual transcriptional profiling of a bacterial/fungal confrontation: Collimonas fungivorans versus Aspergillus niger.</title>
        <authorList>
            <person name="Mela F."/>
            <person name="Fritsche K."/>
            <person name="de Boer W."/>
            <person name="van Veen J.A."/>
            <person name="de Graaff L.H."/>
            <person name="van den Berg M."/>
            <person name="Leveau J.H."/>
        </authorList>
    </citation>
    <scope>NUCLEOTIDE SEQUENCE [LARGE SCALE GENOMIC DNA]</scope>
    <source>
        <strain evidence="3 4">Ter331</strain>
    </source>
</reference>
<gene>
    <name evidence="3" type="ordered locus">CFU_1641</name>
</gene>
<dbReference type="Pfam" id="PF05229">
    <property type="entry name" value="SCPU"/>
    <property type="match status" value="1"/>
</dbReference>
<feature type="signal peptide" evidence="1">
    <location>
        <begin position="1"/>
        <end position="39"/>
    </location>
</feature>
<evidence type="ECO:0000313" key="4">
    <source>
        <dbReference type="Proteomes" id="UP000008392"/>
    </source>
</evidence>
<name>G0A8K0_COLFT</name>
<dbReference type="eggNOG" id="COG5430">
    <property type="taxonomic scope" value="Bacteria"/>
</dbReference>
<reference evidence="4" key="6">
    <citation type="submission" date="2011-05" db="EMBL/GenBank/DDBJ databases">
        <title>Complete sequence of Collimonas fungivorans Ter331.</title>
        <authorList>
            <person name="Leveau J.H."/>
        </authorList>
    </citation>
    <scope>NUCLEOTIDE SEQUENCE [LARGE SCALE GENOMIC DNA]</scope>
    <source>
        <strain evidence="4">Ter331</strain>
    </source>
</reference>
<protein>
    <submittedName>
        <fullName evidence="3">Putative signal peptide protein</fullName>
    </submittedName>
</protein>
<keyword evidence="1" id="KW-0732">Signal</keyword>
<dbReference type="STRING" id="1005048.CFU_1641"/>